<evidence type="ECO:0000313" key="2">
    <source>
        <dbReference type="Proteomes" id="UP001230426"/>
    </source>
</evidence>
<dbReference type="Proteomes" id="UP001230426">
    <property type="component" value="Unassembled WGS sequence"/>
</dbReference>
<gene>
    <name evidence="1" type="ORF">J2S55_008802</name>
</gene>
<accession>A0ABT9RJR8</accession>
<reference evidence="1 2" key="1">
    <citation type="submission" date="2023-07" db="EMBL/GenBank/DDBJ databases">
        <title>Sequencing the genomes of 1000 actinobacteria strains.</title>
        <authorList>
            <person name="Klenk H.-P."/>
        </authorList>
    </citation>
    <scope>NUCLEOTIDE SEQUENCE [LARGE SCALE GENOMIC DNA]</scope>
    <source>
        <strain evidence="1 2">DSM 44109</strain>
    </source>
</reference>
<evidence type="ECO:0000313" key="1">
    <source>
        <dbReference type="EMBL" id="MDP9869536.1"/>
    </source>
</evidence>
<protein>
    <submittedName>
        <fullName evidence="1">NADPH:quinone reductase-like Zn-dependent oxidoreductase</fullName>
    </submittedName>
</protein>
<proteinExistence type="predicted"/>
<dbReference type="EMBL" id="JAUSRB010000002">
    <property type="protein sequence ID" value="MDP9869536.1"/>
    <property type="molecule type" value="Genomic_DNA"/>
</dbReference>
<dbReference type="Gene3D" id="3.90.180.10">
    <property type="entry name" value="Medium-chain alcohol dehydrogenases, catalytic domain"/>
    <property type="match status" value="1"/>
</dbReference>
<dbReference type="Pfam" id="PF13602">
    <property type="entry name" value="ADH_zinc_N_2"/>
    <property type="match status" value="1"/>
</dbReference>
<comment type="caution">
    <text evidence="1">The sequence shown here is derived from an EMBL/GenBank/DDBJ whole genome shotgun (WGS) entry which is preliminary data.</text>
</comment>
<keyword evidence="2" id="KW-1185">Reference proteome</keyword>
<dbReference type="RefSeq" id="WP_306873567.1">
    <property type="nucleotide sequence ID" value="NZ_JAUSRB010000002.1"/>
</dbReference>
<organism evidence="1 2">
    <name type="scientific">Streptosporangium brasiliense</name>
    <dbReference type="NCBI Taxonomy" id="47480"/>
    <lineage>
        <taxon>Bacteria</taxon>
        <taxon>Bacillati</taxon>
        <taxon>Actinomycetota</taxon>
        <taxon>Actinomycetes</taxon>
        <taxon>Streptosporangiales</taxon>
        <taxon>Streptosporangiaceae</taxon>
        <taxon>Streptosporangium</taxon>
    </lineage>
</organism>
<name>A0ABT9RJR8_9ACTN</name>
<sequence>MLGWVTSTAYDLINQPHPERPADSVRRALELVGDGRVGVDITAEYELADVEAAIAGLAGGATHGKSVVRIG</sequence>